<reference evidence="1 2" key="1">
    <citation type="submission" date="2020-08" db="EMBL/GenBank/DDBJ databases">
        <title>The Agave Microbiome: Exploring the role of microbial communities in plant adaptations to desert environments.</title>
        <authorList>
            <person name="Partida-Martinez L.P."/>
        </authorList>
    </citation>
    <scope>NUCLEOTIDE SEQUENCE [LARGE SCALE GENOMIC DNA]</scope>
    <source>
        <strain evidence="1 2">AT3.2</strain>
    </source>
</reference>
<protein>
    <submittedName>
        <fullName evidence="1">Uncharacterized protein</fullName>
    </submittedName>
</protein>
<evidence type="ECO:0000313" key="2">
    <source>
        <dbReference type="Proteomes" id="UP000540787"/>
    </source>
</evidence>
<keyword evidence="2" id="KW-1185">Reference proteome</keyword>
<gene>
    <name evidence="1" type="ORF">HD842_004503</name>
</gene>
<sequence>MLFQAKQPAKLTQTAWFGQKRLVDMNTDDLFNRNSMKKEVFFFGISVIWTAAAGAIQPAETSDEDWASAARISLVSAHRFLPVAATAGFSTWQPAMLASMAEFGQNQAASVLGEQLHRDHSYAEEDPH</sequence>
<accession>A0A7W9X4J2</accession>
<name>A0A7W9X4J2_9BURK</name>
<dbReference type="EMBL" id="JACHBX010000006">
    <property type="protein sequence ID" value="MBB6136325.1"/>
    <property type="molecule type" value="Genomic_DNA"/>
</dbReference>
<dbReference type="AlphaFoldDB" id="A0A7W9X4J2"/>
<dbReference type="RefSeq" id="WP_183557784.1">
    <property type="nucleotide sequence ID" value="NZ_JACHBX010000006.1"/>
</dbReference>
<proteinExistence type="predicted"/>
<comment type="caution">
    <text evidence="1">The sequence shown here is derived from an EMBL/GenBank/DDBJ whole genome shotgun (WGS) entry which is preliminary data.</text>
</comment>
<organism evidence="1 2">
    <name type="scientific">Massilia aurea</name>
    <dbReference type="NCBI Taxonomy" id="373040"/>
    <lineage>
        <taxon>Bacteria</taxon>
        <taxon>Pseudomonadati</taxon>
        <taxon>Pseudomonadota</taxon>
        <taxon>Betaproteobacteria</taxon>
        <taxon>Burkholderiales</taxon>
        <taxon>Oxalobacteraceae</taxon>
        <taxon>Telluria group</taxon>
        <taxon>Massilia</taxon>
    </lineage>
</organism>
<dbReference type="Proteomes" id="UP000540787">
    <property type="component" value="Unassembled WGS sequence"/>
</dbReference>
<evidence type="ECO:0000313" key="1">
    <source>
        <dbReference type="EMBL" id="MBB6136325.1"/>
    </source>
</evidence>